<comment type="caution">
    <text evidence="2">The sequence shown here is derived from an EMBL/GenBank/DDBJ whole genome shotgun (WGS) entry which is preliminary data.</text>
</comment>
<dbReference type="GO" id="GO:0008270">
    <property type="term" value="F:zinc ion binding"/>
    <property type="evidence" value="ECO:0007669"/>
    <property type="project" value="InterPro"/>
</dbReference>
<dbReference type="Proteomes" id="UP000562124">
    <property type="component" value="Unassembled WGS sequence"/>
</dbReference>
<name>A0A7Y0QGT5_CELFI</name>
<keyword evidence="3" id="KW-1185">Reference proteome</keyword>
<feature type="domain" description="Peptidase metallopeptidase" evidence="1">
    <location>
        <begin position="47"/>
        <end position="190"/>
    </location>
</feature>
<evidence type="ECO:0000313" key="3">
    <source>
        <dbReference type="Proteomes" id="UP000562124"/>
    </source>
</evidence>
<accession>A0A7Y0QGT5</accession>
<dbReference type="GO" id="GO:0006508">
    <property type="term" value="P:proteolysis"/>
    <property type="evidence" value="ECO:0007669"/>
    <property type="project" value="InterPro"/>
</dbReference>
<proteinExistence type="predicted"/>
<evidence type="ECO:0000259" key="1">
    <source>
        <dbReference type="SMART" id="SM00235"/>
    </source>
</evidence>
<dbReference type="Gene3D" id="3.40.390.10">
    <property type="entry name" value="Collagenase (Catalytic Domain)"/>
    <property type="match status" value="1"/>
</dbReference>
<dbReference type="SMART" id="SM00235">
    <property type="entry name" value="ZnMc"/>
    <property type="match status" value="1"/>
</dbReference>
<organism evidence="2 3">
    <name type="scientific">Cellulomonas fimi</name>
    <dbReference type="NCBI Taxonomy" id="1708"/>
    <lineage>
        <taxon>Bacteria</taxon>
        <taxon>Bacillati</taxon>
        <taxon>Actinomycetota</taxon>
        <taxon>Actinomycetes</taxon>
        <taxon>Micrococcales</taxon>
        <taxon>Cellulomonadaceae</taxon>
        <taxon>Cellulomonas</taxon>
    </lineage>
</organism>
<dbReference type="SUPFAM" id="SSF55486">
    <property type="entry name" value="Metalloproteases ('zincins'), catalytic domain"/>
    <property type="match status" value="1"/>
</dbReference>
<dbReference type="RefSeq" id="WP_169323746.1">
    <property type="nucleotide sequence ID" value="NZ_JABCJJ010000004.1"/>
</dbReference>
<dbReference type="EMBL" id="JABCJJ010000004">
    <property type="protein sequence ID" value="NMR19443.1"/>
    <property type="molecule type" value="Genomic_DNA"/>
</dbReference>
<dbReference type="InterPro" id="IPR006026">
    <property type="entry name" value="Peptidase_Metallo"/>
</dbReference>
<protein>
    <recommendedName>
        <fullName evidence="1">Peptidase metallopeptidase domain-containing protein</fullName>
    </recommendedName>
</protein>
<dbReference type="InterPro" id="IPR001506">
    <property type="entry name" value="Peptidase_M12A"/>
</dbReference>
<sequence length="356" mass="40138">MAEYTSPAQTGRSPDNTRLRYCAIEPRPPRQLPESMPGARMRAILAGASKWVNGTVLRYWFDGGAEAQRAVVRTAFDQWRDVGIGLEFQEVAERSEAEVRIGFRLDDGSWSYVGRDVLDQPQDERTMNFGWDLAADDYGLTTALHEIGHTLGMPHEHQNPFAGIVWDEEAVYAFLGGSPNNWDRATTFNNVLRKLEARSVTGSDWDPSSIMEYDFPAGLVRTPEKYRTEGIHPPGTLSALDSQFAATWYPPLAPTLPSLEPFASVPERLEPGEQVDFEILPDATRRRTFSTSGASDTVMVLFEEVDGELRYVIGDDDSGEDRNSRFRAKLFRGRRYVLRVRLYYAGESGAFAVMYW</sequence>
<dbReference type="AlphaFoldDB" id="A0A7Y0QGT5"/>
<dbReference type="InterPro" id="IPR024079">
    <property type="entry name" value="MetalloPept_cat_dom_sf"/>
</dbReference>
<evidence type="ECO:0000313" key="2">
    <source>
        <dbReference type="EMBL" id="NMR19443.1"/>
    </source>
</evidence>
<reference evidence="2 3" key="1">
    <citation type="submission" date="2020-04" db="EMBL/GenBank/DDBJ databases">
        <title>Sequencing and Assembly of C. fimi.</title>
        <authorList>
            <person name="Ramsey A.R."/>
        </authorList>
    </citation>
    <scope>NUCLEOTIDE SEQUENCE [LARGE SCALE GENOMIC DNA]</scope>
    <source>
        <strain evidence="2 3">SB</strain>
    </source>
</reference>
<gene>
    <name evidence="2" type="ORF">HIR71_04270</name>
</gene>
<dbReference type="Pfam" id="PF01400">
    <property type="entry name" value="Astacin"/>
    <property type="match status" value="1"/>
</dbReference>
<dbReference type="CDD" id="cd04327">
    <property type="entry name" value="ZnMc_MMP_like_3"/>
    <property type="match status" value="1"/>
</dbReference>
<dbReference type="GO" id="GO:0004222">
    <property type="term" value="F:metalloendopeptidase activity"/>
    <property type="evidence" value="ECO:0007669"/>
    <property type="project" value="InterPro"/>
</dbReference>